<keyword evidence="2" id="KW-1185">Reference proteome</keyword>
<gene>
    <name evidence="1" type="ORF">QR680_012007</name>
</gene>
<sequence length="91" mass="10590">MNVYLRGRKIIPKRYATVQPRTVHFHNGNIWNTKQKTANVTHEKLNEKGPIDNLALDPQVHIWSHGVANEWKHDKKTVRTTQLGEIESNKI</sequence>
<comment type="caution">
    <text evidence="1">The sequence shown here is derived from an EMBL/GenBank/DDBJ whole genome shotgun (WGS) entry which is preliminary data.</text>
</comment>
<protein>
    <submittedName>
        <fullName evidence="1">Uncharacterized protein</fullName>
    </submittedName>
</protein>
<dbReference type="EMBL" id="JAUCMV010000002">
    <property type="protein sequence ID" value="KAK0415576.1"/>
    <property type="molecule type" value="Genomic_DNA"/>
</dbReference>
<evidence type="ECO:0000313" key="1">
    <source>
        <dbReference type="EMBL" id="KAK0415576.1"/>
    </source>
</evidence>
<reference evidence="1" key="1">
    <citation type="submission" date="2023-06" db="EMBL/GenBank/DDBJ databases">
        <title>Genomic analysis of the entomopathogenic nematode Steinernema hermaphroditum.</title>
        <authorList>
            <person name="Schwarz E.M."/>
            <person name="Heppert J.K."/>
            <person name="Baniya A."/>
            <person name="Schwartz H.T."/>
            <person name="Tan C.-H."/>
            <person name="Antoshechkin I."/>
            <person name="Sternberg P.W."/>
            <person name="Goodrich-Blair H."/>
            <person name="Dillman A.R."/>
        </authorList>
    </citation>
    <scope>NUCLEOTIDE SEQUENCE</scope>
    <source>
        <strain evidence="1">PS9179</strain>
        <tissue evidence="1">Whole animal</tissue>
    </source>
</reference>
<dbReference type="Proteomes" id="UP001175271">
    <property type="component" value="Unassembled WGS sequence"/>
</dbReference>
<proteinExistence type="predicted"/>
<name>A0AA39LZ34_9BILA</name>
<accession>A0AA39LZ34</accession>
<dbReference type="AlphaFoldDB" id="A0AA39LZ34"/>
<organism evidence="1 2">
    <name type="scientific">Steinernema hermaphroditum</name>
    <dbReference type="NCBI Taxonomy" id="289476"/>
    <lineage>
        <taxon>Eukaryota</taxon>
        <taxon>Metazoa</taxon>
        <taxon>Ecdysozoa</taxon>
        <taxon>Nematoda</taxon>
        <taxon>Chromadorea</taxon>
        <taxon>Rhabditida</taxon>
        <taxon>Tylenchina</taxon>
        <taxon>Panagrolaimomorpha</taxon>
        <taxon>Strongyloidoidea</taxon>
        <taxon>Steinernematidae</taxon>
        <taxon>Steinernema</taxon>
    </lineage>
</organism>
<evidence type="ECO:0000313" key="2">
    <source>
        <dbReference type="Proteomes" id="UP001175271"/>
    </source>
</evidence>